<reference evidence="2" key="2">
    <citation type="submission" date="2017-10" db="EMBL/GenBank/DDBJ databases">
        <title>Ladona fulva Genome sequencing and assembly.</title>
        <authorList>
            <person name="Murali S."/>
            <person name="Richards S."/>
            <person name="Bandaranaike D."/>
            <person name="Bellair M."/>
            <person name="Blankenburg K."/>
            <person name="Chao H."/>
            <person name="Dinh H."/>
            <person name="Doddapaneni H."/>
            <person name="Dugan-Rocha S."/>
            <person name="Elkadiri S."/>
            <person name="Gnanaolivu R."/>
            <person name="Hernandez B."/>
            <person name="Skinner E."/>
            <person name="Javaid M."/>
            <person name="Lee S."/>
            <person name="Li M."/>
            <person name="Ming W."/>
            <person name="Munidasa M."/>
            <person name="Muniz J."/>
            <person name="Nguyen L."/>
            <person name="Hughes D."/>
            <person name="Osuji N."/>
            <person name="Pu L.-L."/>
            <person name="Puazo M."/>
            <person name="Qu C."/>
            <person name="Quiroz J."/>
            <person name="Raj R."/>
            <person name="Weissenberger G."/>
            <person name="Xin Y."/>
            <person name="Zou X."/>
            <person name="Han Y."/>
            <person name="Worley K."/>
            <person name="Muzny D."/>
            <person name="Gibbs R."/>
        </authorList>
    </citation>
    <scope>NUCLEOTIDE SEQUENCE</scope>
    <source>
        <strain evidence="2">Sampled in the wild</strain>
    </source>
</reference>
<dbReference type="AlphaFoldDB" id="A0A8K0P317"/>
<evidence type="ECO:0000313" key="3">
    <source>
        <dbReference type="Proteomes" id="UP000792457"/>
    </source>
</evidence>
<comment type="caution">
    <text evidence="2">The sequence shown here is derived from an EMBL/GenBank/DDBJ whole genome shotgun (WGS) entry which is preliminary data.</text>
</comment>
<gene>
    <name evidence="2" type="ORF">J437_LFUL005906</name>
</gene>
<organism evidence="2 3">
    <name type="scientific">Ladona fulva</name>
    <name type="common">Scarce chaser dragonfly</name>
    <name type="synonym">Libellula fulva</name>
    <dbReference type="NCBI Taxonomy" id="123851"/>
    <lineage>
        <taxon>Eukaryota</taxon>
        <taxon>Metazoa</taxon>
        <taxon>Ecdysozoa</taxon>
        <taxon>Arthropoda</taxon>
        <taxon>Hexapoda</taxon>
        <taxon>Insecta</taxon>
        <taxon>Pterygota</taxon>
        <taxon>Palaeoptera</taxon>
        <taxon>Odonata</taxon>
        <taxon>Epiprocta</taxon>
        <taxon>Anisoptera</taxon>
        <taxon>Libelluloidea</taxon>
        <taxon>Libellulidae</taxon>
        <taxon>Ladona</taxon>
    </lineage>
</organism>
<evidence type="ECO:0000313" key="2">
    <source>
        <dbReference type="EMBL" id="KAG8231232.1"/>
    </source>
</evidence>
<reference evidence="2" key="1">
    <citation type="submission" date="2013-04" db="EMBL/GenBank/DDBJ databases">
        <authorList>
            <person name="Qu J."/>
            <person name="Murali S.C."/>
            <person name="Bandaranaike D."/>
            <person name="Bellair M."/>
            <person name="Blankenburg K."/>
            <person name="Chao H."/>
            <person name="Dinh H."/>
            <person name="Doddapaneni H."/>
            <person name="Downs B."/>
            <person name="Dugan-Rocha S."/>
            <person name="Elkadiri S."/>
            <person name="Gnanaolivu R.D."/>
            <person name="Hernandez B."/>
            <person name="Javaid M."/>
            <person name="Jayaseelan J.C."/>
            <person name="Lee S."/>
            <person name="Li M."/>
            <person name="Ming W."/>
            <person name="Munidasa M."/>
            <person name="Muniz J."/>
            <person name="Nguyen L."/>
            <person name="Ongeri F."/>
            <person name="Osuji N."/>
            <person name="Pu L.-L."/>
            <person name="Puazo M."/>
            <person name="Qu C."/>
            <person name="Quiroz J."/>
            <person name="Raj R."/>
            <person name="Weissenberger G."/>
            <person name="Xin Y."/>
            <person name="Zou X."/>
            <person name="Han Y."/>
            <person name="Richards S."/>
            <person name="Worley K."/>
            <person name="Muzny D."/>
            <person name="Gibbs R."/>
        </authorList>
    </citation>
    <scope>NUCLEOTIDE SEQUENCE</scope>
    <source>
        <strain evidence="2">Sampled in the wild</strain>
    </source>
</reference>
<name>A0A8K0P317_LADFU</name>
<protein>
    <submittedName>
        <fullName evidence="2">Uncharacterized protein</fullName>
    </submittedName>
</protein>
<feature type="compositionally biased region" description="Acidic residues" evidence="1">
    <location>
        <begin position="99"/>
        <end position="113"/>
    </location>
</feature>
<dbReference type="EMBL" id="KZ308544">
    <property type="protein sequence ID" value="KAG8231232.1"/>
    <property type="molecule type" value="Genomic_DNA"/>
</dbReference>
<proteinExistence type="predicted"/>
<evidence type="ECO:0000256" key="1">
    <source>
        <dbReference type="SAM" id="MobiDB-lite"/>
    </source>
</evidence>
<feature type="compositionally biased region" description="Basic and acidic residues" evidence="1">
    <location>
        <begin position="114"/>
        <end position="130"/>
    </location>
</feature>
<feature type="region of interest" description="Disordered" evidence="1">
    <location>
        <begin position="84"/>
        <end position="135"/>
    </location>
</feature>
<sequence>MEKLPLEVFFLCCSTSFGNQEWQELGPPFHEQHYTMPNKLCDNLSLFLEEDSATIHGGEDGEEEPIEILKQLLGDLFHVPEYQRNGLESQLPKSAESSEAPEETCGDDNCDGGDGDRGGVDDSEEGKDSGDLASLGQEYDEHLTNTSRYCLKTNLFNALI</sequence>
<keyword evidence="3" id="KW-1185">Reference proteome</keyword>
<accession>A0A8K0P317</accession>
<dbReference type="Proteomes" id="UP000792457">
    <property type="component" value="Unassembled WGS sequence"/>
</dbReference>